<evidence type="ECO:0000313" key="4">
    <source>
        <dbReference type="Proteomes" id="UP001172054"/>
    </source>
</evidence>
<dbReference type="Pfam" id="PF01408">
    <property type="entry name" value="GFO_IDH_MocA"/>
    <property type="match status" value="1"/>
</dbReference>
<proteinExistence type="predicted"/>
<dbReference type="Proteomes" id="UP001172054">
    <property type="component" value="Unassembled WGS sequence"/>
</dbReference>
<dbReference type="RefSeq" id="WP_301726179.1">
    <property type="nucleotide sequence ID" value="NZ_JAUJWW010000003.1"/>
</dbReference>
<dbReference type="Gene3D" id="3.40.50.720">
    <property type="entry name" value="NAD(P)-binding Rossmann-like Domain"/>
    <property type="match status" value="1"/>
</dbReference>
<dbReference type="InterPro" id="IPR000683">
    <property type="entry name" value="Gfo/Idh/MocA-like_OxRdtase_N"/>
</dbReference>
<evidence type="ECO:0000313" key="3">
    <source>
        <dbReference type="EMBL" id="MDN7227508.1"/>
    </source>
</evidence>
<dbReference type="InterPro" id="IPR055170">
    <property type="entry name" value="GFO_IDH_MocA-like_dom"/>
</dbReference>
<dbReference type="InterPro" id="IPR036291">
    <property type="entry name" value="NAD(P)-bd_dom_sf"/>
</dbReference>
<dbReference type="Gene3D" id="3.30.360.10">
    <property type="entry name" value="Dihydrodipicolinate Reductase, domain 2"/>
    <property type="match status" value="1"/>
</dbReference>
<keyword evidence="4" id="KW-1185">Reference proteome</keyword>
<name>A0ABT8MRG9_9BACL</name>
<protein>
    <submittedName>
        <fullName evidence="3">Gfo/Idh/MocA family oxidoreductase</fullName>
    </submittedName>
</protein>
<feature type="domain" description="GFO/IDH/MocA-like oxidoreductase" evidence="2">
    <location>
        <begin position="130"/>
        <end position="263"/>
    </location>
</feature>
<dbReference type="PANTHER" id="PTHR43377:SF1">
    <property type="entry name" value="BILIVERDIN REDUCTASE A"/>
    <property type="match status" value="1"/>
</dbReference>
<evidence type="ECO:0000259" key="1">
    <source>
        <dbReference type="Pfam" id="PF01408"/>
    </source>
</evidence>
<dbReference type="EMBL" id="JAUJWW010000003">
    <property type="protein sequence ID" value="MDN7227508.1"/>
    <property type="molecule type" value="Genomic_DNA"/>
</dbReference>
<accession>A0ABT8MRG9</accession>
<organism evidence="3 4">
    <name type="scientific">Planococcus liqunii</name>
    <dbReference type="NCBI Taxonomy" id="3058394"/>
    <lineage>
        <taxon>Bacteria</taxon>
        <taxon>Bacillati</taxon>
        <taxon>Bacillota</taxon>
        <taxon>Bacilli</taxon>
        <taxon>Bacillales</taxon>
        <taxon>Caryophanaceae</taxon>
        <taxon>Planococcus</taxon>
    </lineage>
</organism>
<comment type="caution">
    <text evidence="3">The sequence shown here is derived from an EMBL/GenBank/DDBJ whole genome shotgun (WGS) entry which is preliminary data.</text>
</comment>
<dbReference type="SUPFAM" id="SSF55347">
    <property type="entry name" value="Glyceraldehyde-3-phosphate dehydrogenase-like, C-terminal domain"/>
    <property type="match status" value="1"/>
</dbReference>
<dbReference type="SUPFAM" id="SSF51735">
    <property type="entry name" value="NAD(P)-binding Rossmann-fold domains"/>
    <property type="match status" value="1"/>
</dbReference>
<sequence length="352" mass="39087">MGYRVGIIGCGSITKMRHAPEYTANPYVDEIVFYDRNLDRAEALAALFGGKVAETVDELMEDPTIDIISDCSSNEYHHIFSSRALLSGKHVLCEKPISLTIEHAKEILDAQKKSGKKLMIDHNQRFTRAHQKAKEIIAGGELGNVLTFRTTFGHSGPEQWGHNKTNSTWFFKKERSGLGVAGDLGIHKVDMLHYLLDDEIEQASAFQGALHKVDEQGQPIEVCDNIVCSLKTKKGRLGTASFSWTHYGQEDNSTVLYCEKGILKIYNSDAYQLEVLTNNGEKINYELESIQTNDNQTNTGMIDAFIESIRLDHPPMVTGQEALSSLAVILAILEAAETGRVVTVESGSLQYF</sequence>
<reference evidence="3 4" key="1">
    <citation type="submission" date="2023-06" db="EMBL/GenBank/DDBJ databases">
        <title>Novel species in genus Planococcus.</title>
        <authorList>
            <person name="Ning S."/>
        </authorList>
    </citation>
    <scope>NUCLEOTIDE SEQUENCE [LARGE SCALE GENOMIC DNA]</scope>
    <source>
        <strain evidence="3 4">N064</strain>
    </source>
</reference>
<dbReference type="PANTHER" id="PTHR43377">
    <property type="entry name" value="BILIVERDIN REDUCTASE A"/>
    <property type="match status" value="1"/>
</dbReference>
<gene>
    <name evidence="3" type="ORF">QWY15_09400</name>
</gene>
<feature type="domain" description="Gfo/Idh/MocA-like oxidoreductase N-terminal" evidence="1">
    <location>
        <begin position="4"/>
        <end position="122"/>
    </location>
</feature>
<evidence type="ECO:0000259" key="2">
    <source>
        <dbReference type="Pfam" id="PF22725"/>
    </source>
</evidence>
<dbReference type="InterPro" id="IPR051450">
    <property type="entry name" value="Gfo/Idh/MocA_Oxidoreductases"/>
</dbReference>
<dbReference type="Pfam" id="PF22725">
    <property type="entry name" value="GFO_IDH_MocA_C3"/>
    <property type="match status" value="1"/>
</dbReference>